<keyword evidence="9 10" id="KW-0407">Ion channel</keyword>
<dbReference type="Pfam" id="PF01741">
    <property type="entry name" value="MscL"/>
    <property type="match status" value="1"/>
</dbReference>
<dbReference type="PANTHER" id="PTHR30266:SF2">
    <property type="entry name" value="LARGE-CONDUCTANCE MECHANOSENSITIVE CHANNEL"/>
    <property type="match status" value="1"/>
</dbReference>
<evidence type="ECO:0000256" key="2">
    <source>
        <dbReference type="ARBA" id="ARBA00007254"/>
    </source>
</evidence>
<dbReference type="InterPro" id="IPR019823">
    <property type="entry name" value="Mechanosensitive_channel_CS"/>
</dbReference>
<accession>A0A9D2DJ05</accession>
<dbReference type="PRINTS" id="PR01264">
    <property type="entry name" value="MECHCHANNEL"/>
</dbReference>
<dbReference type="InterPro" id="IPR036019">
    <property type="entry name" value="MscL_channel"/>
</dbReference>
<comment type="function">
    <text evidence="10">Channel that opens in response to stretch forces in the membrane lipid bilayer. May participate in the regulation of osmotic pressure changes within the cell.</text>
</comment>
<keyword evidence="5 10" id="KW-0812">Transmembrane</keyword>
<evidence type="ECO:0000256" key="7">
    <source>
        <dbReference type="ARBA" id="ARBA00023065"/>
    </source>
</evidence>
<evidence type="ECO:0000256" key="10">
    <source>
        <dbReference type="HAMAP-Rule" id="MF_00115"/>
    </source>
</evidence>
<keyword evidence="7 10" id="KW-0406">Ion transport</keyword>
<dbReference type="GO" id="GO:0005886">
    <property type="term" value="C:plasma membrane"/>
    <property type="evidence" value="ECO:0007669"/>
    <property type="project" value="UniProtKB-SubCell"/>
</dbReference>
<comment type="subunit">
    <text evidence="10">Homopentamer.</text>
</comment>
<keyword evidence="8 10" id="KW-0472">Membrane</keyword>
<dbReference type="Gene3D" id="1.10.1200.120">
    <property type="entry name" value="Large-conductance mechanosensitive channel, MscL, domain 1"/>
    <property type="match status" value="1"/>
</dbReference>
<comment type="caution">
    <text evidence="11">The sequence shown here is derived from an EMBL/GenBank/DDBJ whole genome shotgun (WGS) entry which is preliminary data.</text>
</comment>
<evidence type="ECO:0000313" key="12">
    <source>
        <dbReference type="Proteomes" id="UP000824029"/>
    </source>
</evidence>
<evidence type="ECO:0000256" key="9">
    <source>
        <dbReference type="ARBA" id="ARBA00023303"/>
    </source>
</evidence>
<dbReference type="InterPro" id="IPR037673">
    <property type="entry name" value="MSC/AndL"/>
</dbReference>
<keyword evidence="6 10" id="KW-1133">Transmembrane helix</keyword>
<comment type="similarity">
    <text evidence="2 10">Belongs to the MscL family.</text>
</comment>
<evidence type="ECO:0000256" key="5">
    <source>
        <dbReference type="ARBA" id="ARBA00022692"/>
    </source>
</evidence>
<feature type="transmembrane region" description="Helical" evidence="10">
    <location>
        <begin position="57"/>
        <end position="86"/>
    </location>
</feature>
<dbReference type="AlphaFoldDB" id="A0A9D2DJ05"/>
<dbReference type="HAMAP" id="MF_00115">
    <property type="entry name" value="MscL"/>
    <property type="match status" value="1"/>
</dbReference>
<dbReference type="PANTHER" id="PTHR30266">
    <property type="entry name" value="MECHANOSENSITIVE CHANNEL MSCL"/>
    <property type="match status" value="1"/>
</dbReference>
<dbReference type="Proteomes" id="UP000824029">
    <property type="component" value="Unassembled WGS sequence"/>
</dbReference>
<organism evidence="11 12">
    <name type="scientific">Candidatus Olsenella stercoravium</name>
    <dbReference type="NCBI Taxonomy" id="2838713"/>
    <lineage>
        <taxon>Bacteria</taxon>
        <taxon>Bacillati</taxon>
        <taxon>Actinomycetota</taxon>
        <taxon>Coriobacteriia</taxon>
        <taxon>Coriobacteriales</taxon>
        <taxon>Atopobiaceae</taxon>
        <taxon>Olsenella</taxon>
    </lineage>
</organism>
<dbReference type="SUPFAM" id="SSF81330">
    <property type="entry name" value="Gated mechanosensitive channel"/>
    <property type="match status" value="1"/>
</dbReference>
<dbReference type="InterPro" id="IPR001185">
    <property type="entry name" value="MS_channel"/>
</dbReference>
<evidence type="ECO:0000256" key="1">
    <source>
        <dbReference type="ARBA" id="ARBA00004651"/>
    </source>
</evidence>
<keyword evidence="3 10" id="KW-0813">Transport</keyword>
<evidence type="ECO:0000256" key="3">
    <source>
        <dbReference type="ARBA" id="ARBA00022448"/>
    </source>
</evidence>
<keyword evidence="4 10" id="KW-1003">Cell membrane</keyword>
<dbReference type="GO" id="GO:0008381">
    <property type="term" value="F:mechanosensitive monoatomic ion channel activity"/>
    <property type="evidence" value="ECO:0007669"/>
    <property type="project" value="UniProtKB-UniRule"/>
</dbReference>
<reference evidence="11" key="2">
    <citation type="submission" date="2021-04" db="EMBL/GenBank/DDBJ databases">
        <authorList>
            <person name="Gilroy R."/>
        </authorList>
    </citation>
    <scope>NUCLEOTIDE SEQUENCE</scope>
    <source>
        <strain evidence="11">ChiHecolR3B27-1887</strain>
    </source>
</reference>
<feature type="transmembrane region" description="Helical" evidence="10">
    <location>
        <begin position="20"/>
        <end position="37"/>
    </location>
</feature>
<evidence type="ECO:0000256" key="4">
    <source>
        <dbReference type="ARBA" id="ARBA00022475"/>
    </source>
</evidence>
<dbReference type="EMBL" id="DXBZ01000041">
    <property type="protein sequence ID" value="HIZ17885.1"/>
    <property type="molecule type" value="Genomic_DNA"/>
</dbReference>
<name>A0A9D2DJ05_9ACTN</name>
<reference evidence="11" key="1">
    <citation type="journal article" date="2021" name="PeerJ">
        <title>Extensive microbial diversity within the chicken gut microbiome revealed by metagenomics and culture.</title>
        <authorList>
            <person name="Gilroy R."/>
            <person name="Ravi A."/>
            <person name="Getino M."/>
            <person name="Pursley I."/>
            <person name="Horton D.L."/>
            <person name="Alikhan N.F."/>
            <person name="Baker D."/>
            <person name="Gharbi K."/>
            <person name="Hall N."/>
            <person name="Watson M."/>
            <person name="Adriaenssens E.M."/>
            <person name="Foster-Nyarko E."/>
            <person name="Jarju S."/>
            <person name="Secka A."/>
            <person name="Antonio M."/>
            <person name="Oren A."/>
            <person name="Chaudhuri R.R."/>
            <person name="La Ragione R."/>
            <person name="Hildebrand F."/>
            <person name="Pallen M.J."/>
        </authorList>
    </citation>
    <scope>NUCLEOTIDE SEQUENCE</scope>
    <source>
        <strain evidence="11">ChiHecolR3B27-1887</strain>
    </source>
</reference>
<comment type="subcellular location">
    <subcellularLocation>
        <location evidence="1 10">Cell membrane</location>
        <topology evidence="1 10">Multi-pass membrane protein</topology>
    </subcellularLocation>
</comment>
<sequence length="139" mass="14565">MRIVDEFKEFIARGNVMDMAVGIIVGGAFTGIVNSLVNDIITPVIQLVTGGNALAPSLVVAGINFGGFIGQVINFLIIALVVFLMIKGINAMRDKVEALAGRGDAPVEEVAAPHCPYCLEEVKEGATRCPHCGAEIKAA</sequence>
<dbReference type="NCBIfam" id="TIGR00220">
    <property type="entry name" value="mscL"/>
    <property type="match status" value="1"/>
</dbReference>
<evidence type="ECO:0000256" key="6">
    <source>
        <dbReference type="ARBA" id="ARBA00022989"/>
    </source>
</evidence>
<proteinExistence type="inferred from homology"/>
<evidence type="ECO:0000313" key="11">
    <source>
        <dbReference type="EMBL" id="HIZ17885.1"/>
    </source>
</evidence>
<protein>
    <recommendedName>
        <fullName evidence="10">Large-conductance mechanosensitive channel</fullName>
    </recommendedName>
</protein>
<evidence type="ECO:0000256" key="8">
    <source>
        <dbReference type="ARBA" id="ARBA00023136"/>
    </source>
</evidence>
<gene>
    <name evidence="10 11" type="primary">mscL</name>
    <name evidence="11" type="ORF">IAA22_02070</name>
</gene>
<dbReference type="PROSITE" id="PS01327">
    <property type="entry name" value="MSCL"/>
    <property type="match status" value="1"/>
</dbReference>